<evidence type="ECO:0000313" key="3">
    <source>
        <dbReference type="Proteomes" id="UP001456368"/>
    </source>
</evidence>
<dbReference type="Pfam" id="PF06210">
    <property type="entry name" value="DUF1003"/>
    <property type="match status" value="1"/>
</dbReference>
<evidence type="ECO:0000313" key="2">
    <source>
        <dbReference type="EMBL" id="WYC66952.1"/>
    </source>
</evidence>
<reference evidence="2 3" key="1">
    <citation type="submission" date="2023-12" db="EMBL/GenBank/DDBJ databases">
        <title>Redefining Piscine Lactococcosis.</title>
        <authorList>
            <person name="Heckman T.I."/>
            <person name="Yazdi Z."/>
            <person name="Older C.E."/>
            <person name="Griffin M.J."/>
            <person name="Waldbieser G.C."/>
            <person name="Chow A.M."/>
            <person name="Medina Silva I."/>
            <person name="Anenson K.M."/>
            <person name="Garcia J.C."/>
            <person name="LaFrentz B.R."/>
            <person name="Slavic D."/>
            <person name="Toohey-Kurth K.L."/>
            <person name="Yant P."/>
            <person name="Fritz H.M."/>
            <person name="Henderson E."/>
            <person name="McDowall R."/>
            <person name="Cai H."/>
            <person name="Adikson M."/>
            <person name="Soto E."/>
        </authorList>
    </citation>
    <scope>NUCLEOTIDE SEQUENCE [LARGE SCALE GENOMIC DNA]</scope>
    <source>
        <strain evidence="2 3">R21-91A</strain>
    </source>
</reference>
<keyword evidence="1" id="KW-0472">Membrane</keyword>
<protein>
    <submittedName>
        <fullName evidence="2">DUF1003 domain-containing protein</fullName>
    </submittedName>
</protein>
<dbReference type="RefSeq" id="WP_029345824.1">
    <property type="nucleotide sequence ID" value="NZ_CP094882.1"/>
</dbReference>
<dbReference type="EMBL" id="CP141698">
    <property type="protein sequence ID" value="WYC66952.1"/>
    <property type="molecule type" value="Genomic_DNA"/>
</dbReference>
<organism evidence="2 3">
    <name type="scientific">Lactococcus petauri</name>
    <dbReference type="NCBI Taxonomy" id="1940789"/>
    <lineage>
        <taxon>Bacteria</taxon>
        <taxon>Bacillati</taxon>
        <taxon>Bacillota</taxon>
        <taxon>Bacilli</taxon>
        <taxon>Lactobacillales</taxon>
        <taxon>Streptococcaceae</taxon>
        <taxon>Lactococcus</taxon>
    </lineage>
</organism>
<accession>A0ABZ2SE21</accession>
<evidence type="ECO:0000256" key="1">
    <source>
        <dbReference type="SAM" id="Phobius"/>
    </source>
</evidence>
<keyword evidence="3" id="KW-1185">Reference proteome</keyword>
<sequence>MNNTYIDLVTKKVHSLDEGLLVNELDESLKALIKDDFPYLSGDNFISQKSLVNYRKKRINQMITQDNKVNAKMDRRFKKFHNSGDYQEVDVQASLDKTKTIGTRLADVVSNFGGSWTFILIFLSILILWIIVNTIHLFGLHFDPYPFILLNLALSMIAAIQAPIIMMSQNRSATYDRLSSKNDYNINKKSELEIRLLHSKLDHLIQKDQPINMEIQKIQTDLLIDMDVRLEKIEQQLK</sequence>
<feature type="transmembrane region" description="Helical" evidence="1">
    <location>
        <begin position="145"/>
        <end position="167"/>
    </location>
</feature>
<dbReference type="InterPro" id="IPR010406">
    <property type="entry name" value="DUF1003"/>
</dbReference>
<dbReference type="PANTHER" id="PTHR41386:SF1">
    <property type="entry name" value="MEMBRANE PROTEIN"/>
    <property type="match status" value="1"/>
</dbReference>
<keyword evidence="1" id="KW-0812">Transmembrane</keyword>
<dbReference type="GeneID" id="75143827"/>
<keyword evidence="1" id="KW-1133">Transmembrane helix</keyword>
<dbReference type="Proteomes" id="UP001456368">
    <property type="component" value="Chromosome"/>
</dbReference>
<gene>
    <name evidence="2" type="ORF">VNN45_08695</name>
</gene>
<feature type="transmembrane region" description="Helical" evidence="1">
    <location>
        <begin position="118"/>
        <end position="139"/>
    </location>
</feature>
<name>A0ABZ2SE21_9LACT</name>
<dbReference type="PANTHER" id="PTHR41386">
    <property type="entry name" value="INTEGRAL MEMBRANE PROTEIN-RELATED"/>
    <property type="match status" value="1"/>
</dbReference>
<proteinExistence type="predicted"/>